<dbReference type="Proteomes" id="UP000663828">
    <property type="component" value="Unassembled WGS sequence"/>
</dbReference>
<dbReference type="AlphaFoldDB" id="A0A813QC27"/>
<evidence type="ECO:0000313" key="2">
    <source>
        <dbReference type="EMBL" id="CAF1388918.1"/>
    </source>
</evidence>
<protein>
    <submittedName>
        <fullName evidence="1">Uncharacterized protein</fullName>
    </submittedName>
</protein>
<comment type="caution">
    <text evidence="1">The sequence shown here is derived from an EMBL/GenBank/DDBJ whole genome shotgun (WGS) entry which is preliminary data.</text>
</comment>
<dbReference type="Proteomes" id="UP000663852">
    <property type="component" value="Unassembled WGS sequence"/>
</dbReference>
<evidence type="ECO:0000313" key="4">
    <source>
        <dbReference type="Proteomes" id="UP000663852"/>
    </source>
</evidence>
<evidence type="ECO:0000313" key="3">
    <source>
        <dbReference type="Proteomes" id="UP000663828"/>
    </source>
</evidence>
<accession>A0A813QC27</accession>
<gene>
    <name evidence="1" type="ORF">EDS130_LOCUS3000</name>
    <name evidence="2" type="ORF">XAT740_LOCUS33491</name>
</gene>
<organism evidence="1 4">
    <name type="scientific">Adineta ricciae</name>
    <name type="common">Rotifer</name>
    <dbReference type="NCBI Taxonomy" id="249248"/>
    <lineage>
        <taxon>Eukaryota</taxon>
        <taxon>Metazoa</taxon>
        <taxon>Spiralia</taxon>
        <taxon>Gnathifera</taxon>
        <taxon>Rotifera</taxon>
        <taxon>Eurotatoria</taxon>
        <taxon>Bdelloidea</taxon>
        <taxon>Adinetida</taxon>
        <taxon>Adinetidae</taxon>
        <taxon>Adineta</taxon>
    </lineage>
</organism>
<name>A0A813QC27_ADIRI</name>
<keyword evidence="3" id="KW-1185">Reference proteome</keyword>
<proteinExistence type="predicted"/>
<reference evidence="1" key="1">
    <citation type="submission" date="2021-02" db="EMBL/GenBank/DDBJ databases">
        <authorList>
            <person name="Nowell W R."/>
        </authorList>
    </citation>
    <scope>NUCLEOTIDE SEQUENCE</scope>
</reference>
<sequence>MSNIISSLLLASPIIKSLFNITVGLLNGTTQLYDINDETSEMRIIFDKPVEKSSHHLTLSETQQNLNDFLDLLWNIPRTMIRESRTSLMSGECLQDIHDFRAGYYGKVPEILLIGDQGSYPIISYSRLPAAYPSNNNTTINNIQVAIHKIYPNTNSQDREKPQLGLEILEALGKELNETLFISTEN</sequence>
<evidence type="ECO:0000313" key="1">
    <source>
        <dbReference type="EMBL" id="CAF0764847.1"/>
    </source>
</evidence>
<dbReference type="EMBL" id="CAJNOJ010000007">
    <property type="protein sequence ID" value="CAF0764847.1"/>
    <property type="molecule type" value="Genomic_DNA"/>
</dbReference>
<dbReference type="EMBL" id="CAJNOR010003200">
    <property type="protein sequence ID" value="CAF1388918.1"/>
    <property type="molecule type" value="Genomic_DNA"/>
</dbReference>